<dbReference type="OrthoDB" id="1915375at2759"/>
<dbReference type="EMBL" id="AMGV01000014">
    <property type="protein sequence ID" value="KEF53330.1"/>
    <property type="molecule type" value="Genomic_DNA"/>
</dbReference>
<dbReference type="SUPFAM" id="SSF54197">
    <property type="entry name" value="HIT-like"/>
    <property type="match status" value="1"/>
</dbReference>
<sequence length="258" mass="28300">MDEVASLIPEQLPRSSNITNNSQQNSDYKPSCPFCVIAHTFQPVSALSAPNSPALESTKLDPPSFVLFSSEHVIAFLDIMPLTRGHVLIAPRKHRVKIGDLSGDESAQIGRVLPLVARSVLKSVLPDIPHDEVDYNIVQNNGPGAAQVVPHVHFHLIPRPPLNYTYPARVSKAPPKHSSYLPNEQPNARARNAIMFGRGQRQDLDYDEAEVLVEEIRQAIKDECDPASALDSLNLGSEDQAASDSHGETKNRKGGWKV</sequence>
<dbReference type="InterPro" id="IPR011146">
    <property type="entry name" value="HIT-like"/>
</dbReference>
<evidence type="ECO:0000256" key="3">
    <source>
        <dbReference type="PROSITE-ProRule" id="PRU00464"/>
    </source>
</evidence>
<dbReference type="InterPro" id="IPR019808">
    <property type="entry name" value="Histidine_triad_CS"/>
</dbReference>
<reference evidence="6 7" key="1">
    <citation type="submission" date="2013-03" db="EMBL/GenBank/DDBJ databases">
        <title>The Genome Sequence of Exophiala aquamarina CBS 119918.</title>
        <authorList>
            <consortium name="The Broad Institute Genomics Platform"/>
            <person name="Cuomo C."/>
            <person name="de Hoog S."/>
            <person name="Gorbushina A."/>
            <person name="Walker B."/>
            <person name="Young S.K."/>
            <person name="Zeng Q."/>
            <person name="Gargeya S."/>
            <person name="Fitzgerald M."/>
            <person name="Haas B."/>
            <person name="Abouelleil A."/>
            <person name="Allen A.W."/>
            <person name="Alvarado L."/>
            <person name="Arachchi H.M."/>
            <person name="Berlin A.M."/>
            <person name="Chapman S.B."/>
            <person name="Gainer-Dewar J."/>
            <person name="Goldberg J."/>
            <person name="Griggs A."/>
            <person name="Gujja S."/>
            <person name="Hansen M."/>
            <person name="Howarth C."/>
            <person name="Imamovic A."/>
            <person name="Ireland A."/>
            <person name="Larimer J."/>
            <person name="McCowan C."/>
            <person name="Murphy C."/>
            <person name="Pearson M."/>
            <person name="Poon T.W."/>
            <person name="Priest M."/>
            <person name="Roberts A."/>
            <person name="Saif S."/>
            <person name="Shea T."/>
            <person name="Sisk P."/>
            <person name="Sykes S."/>
            <person name="Wortman J."/>
            <person name="Nusbaum C."/>
            <person name="Birren B."/>
        </authorList>
    </citation>
    <scope>NUCLEOTIDE SEQUENCE [LARGE SCALE GENOMIC DNA]</scope>
    <source>
        <strain evidence="6 7">CBS 119918</strain>
    </source>
</reference>
<dbReference type="InterPro" id="IPR001310">
    <property type="entry name" value="Histidine_triad_HIT"/>
</dbReference>
<protein>
    <recommendedName>
        <fullName evidence="5">HIT domain-containing protein</fullName>
    </recommendedName>
</protein>
<dbReference type="PANTHER" id="PTHR46648:SF2">
    <property type="entry name" value="HIT DOMAIN-CONTAINING PROTEIN"/>
    <property type="match status" value="1"/>
</dbReference>
<evidence type="ECO:0000256" key="2">
    <source>
        <dbReference type="PIRSR" id="PIRSR601310-3"/>
    </source>
</evidence>
<feature type="compositionally biased region" description="Polar residues" evidence="4">
    <location>
        <begin position="234"/>
        <end position="243"/>
    </location>
</feature>
<dbReference type="GeneID" id="25285682"/>
<dbReference type="PRINTS" id="PR00332">
    <property type="entry name" value="HISTRIAD"/>
</dbReference>
<comment type="caution">
    <text evidence="6">The sequence shown here is derived from an EMBL/GenBank/DDBJ whole genome shotgun (WGS) entry which is preliminary data.</text>
</comment>
<feature type="domain" description="HIT" evidence="5">
    <location>
        <begin position="53"/>
        <end position="166"/>
    </location>
</feature>
<accession>A0A072PCQ8</accession>
<feature type="compositionally biased region" description="Low complexity" evidence="4">
    <location>
        <begin position="15"/>
        <end position="25"/>
    </location>
</feature>
<dbReference type="GO" id="GO:0009117">
    <property type="term" value="P:nucleotide metabolic process"/>
    <property type="evidence" value="ECO:0007669"/>
    <property type="project" value="TreeGrafter"/>
</dbReference>
<organism evidence="6 7">
    <name type="scientific">Exophiala aquamarina CBS 119918</name>
    <dbReference type="NCBI Taxonomy" id="1182545"/>
    <lineage>
        <taxon>Eukaryota</taxon>
        <taxon>Fungi</taxon>
        <taxon>Dikarya</taxon>
        <taxon>Ascomycota</taxon>
        <taxon>Pezizomycotina</taxon>
        <taxon>Eurotiomycetes</taxon>
        <taxon>Chaetothyriomycetidae</taxon>
        <taxon>Chaetothyriales</taxon>
        <taxon>Herpotrichiellaceae</taxon>
        <taxon>Exophiala</taxon>
    </lineage>
</organism>
<evidence type="ECO:0000256" key="1">
    <source>
        <dbReference type="PIRSR" id="PIRSR601310-1"/>
    </source>
</evidence>
<dbReference type="PROSITE" id="PS00892">
    <property type="entry name" value="HIT_1"/>
    <property type="match status" value="1"/>
</dbReference>
<keyword evidence="7" id="KW-1185">Reference proteome</keyword>
<dbReference type="STRING" id="1182545.A0A072PCQ8"/>
<dbReference type="AlphaFoldDB" id="A0A072PCQ8"/>
<evidence type="ECO:0000256" key="4">
    <source>
        <dbReference type="SAM" id="MobiDB-lite"/>
    </source>
</evidence>
<evidence type="ECO:0000313" key="7">
    <source>
        <dbReference type="Proteomes" id="UP000027920"/>
    </source>
</evidence>
<gene>
    <name evidence="6" type="ORF">A1O9_10778</name>
</gene>
<feature type="short sequence motif" description="Histidine triad motif" evidence="2 3">
    <location>
        <begin position="151"/>
        <end position="155"/>
    </location>
</feature>
<dbReference type="Gene3D" id="3.30.428.10">
    <property type="entry name" value="HIT-like"/>
    <property type="match status" value="1"/>
</dbReference>
<evidence type="ECO:0000313" key="6">
    <source>
        <dbReference type="EMBL" id="KEF53330.1"/>
    </source>
</evidence>
<dbReference type="RefSeq" id="XP_013255920.1">
    <property type="nucleotide sequence ID" value="XM_013400466.1"/>
</dbReference>
<name>A0A072PCQ8_9EURO</name>
<dbReference type="VEuPathDB" id="FungiDB:A1O9_10778"/>
<dbReference type="HOGENOM" id="CLU_056776_0_1_1"/>
<feature type="region of interest" description="Disordered" evidence="4">
    <location>
        <begin position="1"/>
        <end position="25"/>
    </location>
</feature>
<dbReference type="PANTHER" id="PTHR46648">
    <property type="entry name" value="HIT FAMILY PROTEIN 1"/>
    <property type="match status" value="1"/>
</dbReference>
<dbReference type="Pfam" id="PF01230">
    <property type="entry name" value="HIT"/>
    <property type="match status" value="1"/>
</dbReference>
<feature type="region of interest" description="Disordered" evidence="4">
    <location>
        <begin position="228"/>
        <end position="258"/>
    </location>
</feature>
<evidence type="ECO:0000259" key="5">
    <source>
        <dbReference type="PROSITE" id="PS51084"/>
    </source>
</evidence>
<dbReference type="GO" id="GO:0003824">
    <property type="term" value="F:catalytic activity"/>
    <property type="evidence" value="ECO:0007669"/>
    <property type="project" value="InterPro"/>
</dbReference>
<proteinExistence type="predicted"/>
<dbReference type="Proteomes" id="UP000027920">
    <property type="component" value="Unassembled WGS sequence"/>
</dbReference>
<dbReference type="InterPro" id="IPR036265">
    <property type="entry name" value="HIT-like_sf"/>
</dbReference>
<dbReference type="PROSITE" id="PS51084">
    <property type="entry name" value="HIT_2"/>
    <property type="match status" value="1"/>
</dbReference>
<feature type="active site" description="Tele-AMP-histidine intermediate" evidence="1">
    <location>
        <position position="153"/>
    </location>
</feature>